<evidence type="ECO:0000259" key="3">
    <source>
        <dbReference type="Pfam" id="PF20152"/>
    </source>
</evidence>
<keyword evidence="2" id="KW-1133">Transmembrane helix</keyword>
<comment type="caution">
    <text evidence="4">The sequence shown here is derived from an EMBL/GenBank/DDBJ whole genome shotgun (WGS) entry which is preliminary data.</text>
</comment>
<accession>A0A8H5LW26</accession>
<gene>
    <name evidence="4" type="ORF">D9758_003394</name>
</gene>
<dbReference type="AlphaFoldDB" id="A0A8H5LW26"/>
<feature type="compositionally biased region" description="Low complexity" evidence="1">
    <location>
        <begin position="573"/>
        <end position="587"/>
    </location>
</feature>
<dbReference type="PANTHER" id="PTHR40465:SF1">
    <property type="entry name" value="DUF6534 DOMAIN-CONTAINING PROTEIN"/>
    <property type="match status" value="1"/>
</dbReference>
<dbReference type="InterPro" id="IPR045339">
    <property type="entry name" value="DUF6534"/>
</dbReference>
<feature type="compositionally biased region" description="Polar residues" evidence="1">
    <location>
        <begin position="605"/>
        <end position="625"/>
    </location>
</feature>
<dbReference type="PANTHER" id="PTHR40465">
    <property type="entry name" value="CHROMOSOME 1, WHOLE GENOME SHOTGUN SEQUENCE"/>
    <property type="match status" value="1"/>
</dbReference>
<dbReference type="EMBL" id="JAACJM010000007">
    <property type="protein sequence ID" value="KAF5371692.1"/>
    <property type="molecule type" value="Genomic_DNA"/>
</dbReference>
<feature type="region of interest" description="Disordered" evidence="1">
    <location>
        <begin position="496"/>
        <end position="515"/>
    </location>
</feature>
<evidence type="ECO:0000313" key="5">
    <source>
        <dbReference type="Proteomes" id="UP000559256"/>
    </source>
</evidence>
<proteinExistence type="predicted"/>
<name>A0A8H5LW26_9AGAR</name>
<dbReference type="Pfam" id="PF20152">
    <property type="entry name" value="DUF6534"/>
    <property type="match status" value="1"/>
</dbReference>
<keyword evidence="2" id="KW-0472">Membrane</keyword>
<sequence length="732" mass="80329">MDNFGSTICTSAWVETMMHCRDDVLWGSSAFRVKCLQGIYDGPQHAWNLTGIGRNWTALERCCGLSYPIFPDDGLSFYRALFLSAPARTPHLQFYLTDSYGDWNISMPFDAFMTSYAKQSRPKVIHINSQLDKANPILNESDLYSRLISIFEARPLSNNIYFTSSRFSRDKKILKKLVWVLFFLENVQTVVVMVDAVTSFASHFGEVDQLEKIRLQWLSVPVLSALISCPVQIFYAIRIKILSKSRVKAGIVIFRKIDNSFAQLSIIQALASLFAGVPQAALQGKVTDLRGARLVPVVIWLSTTCLCDVSIAGCMLYYLRPGVTEIKQTQDYLQRVKRLTLETGALTAGIATLTLILWISFPSHTYWATPASIITKVYSNTLLASLNSRRQSVRLSHGNAGAGAGVGSWHLHSRKGSNDSGFKDSHVNDLDSVYVDCGYDNPSLGLGSAYGYGSRERAGGTHSGGMSLEGLGGQWVVSPISGKLREESIRLEYSPVGEDSERHHDGYGKDVEHGDVRLEAERNVYSGVGRSNTISSLHHAYPTDSDLGGSAMTSTASGWMPSLRLDRKTEVESSGSGSGNSDSQSDYSDWRGAQGRERRQHQPNHDSLQSDGWSRSHYASDSNIPSGPGSDDESVLRSLSLSSNLGFRVAIAKPDSSIPNHGYSNSNNIDNENANASSPSDIHGQNHDRERSRSRSSGFSRLQVPLRVRTAPLIVVSDVERGINGATAAAQS</sequence>
<protein>
    <recommendedName>
        <fullName evidence="3">DUF6534 domain-containing protein</fullName>
    </recommendedName>
</protein>
<feature type="domain" description="DUF6534" evidence="3">
    <location>
        <begin position="305"/>
        <end position="390"/>
    </location>
</feature>
<feature type="region of interest" description="Disordered" evidence="1">
    <location>
        <begin position="544"/>
        <end position="635"/>
    </location>
</feature>
<dbReference type="Proteomes" id="UP000559256">
    <property type="component" value="Unassembled WGS sequence"/>
</dbReference>
<feature type="transmembrane region" description="Helical" evidence="2">
    <location>
        <begin position="177"/>
        <end position="197"/>
    </location>
</feature>
<feature type="transmembrane region" description="Helical" evidence="2">
    <location>
        <begin position="257"/>
        <end position="277"/>
    </location>
</feature>
<feature type="compositionally biased region" description="Basic and acidic residues" evidence="1">
    <location>
        <begin position="499"/>
        <end position="515"/>
    </location>
</feature>
<feature type="transmembrane region" description="Helical" evidence="2">
    <location>
        <begin position="297"/>
        <end position="319"/>
    </location>
</feature>
<feature type="transmembrane region" description="Helical" evidence="2">
    <location>
        <begin position="339"/>
        <end position="361"/>
    </location>
</feature>
<dbReference type="OrthoDB" id="2884999at2759"/>
<feature type="compositionally biased region" description="Basic and acidic residues" evidence="1">
    <location>
        <begin position="684"/>
        <end position="693"/>
    </location>
</feature>
<organism evidence="4 5">
    <name type="scientific">Tetrapyrgos nigripes</name>
    <dbReference type="NCBI Taxonomy" id="182062"/>
    <lineage>
        <taxon>Eukaryota</taxon>
        <taxon>Fungi</taxon>
        <taxon>Dikarya</taxon>
        <taxon>Basidiomycota</taxon>
        <taxon>Agaricomycotina</taxon>
        <taxon>Agaricomycetes</taxon>
        <taxon>Agaricomycetidae</taxon>
        <taxon>Agaricales</taxon>
        <taxon>Marasmiineae</taxon>
        <taxon>Marasmiaceae</taxon>
        <taxon>Tetrapyrgos</taxon>
    </lineage>
</organism>
<keyword evidence="2" id="KW-0812">Transmembrane</keyword>
<feature type="transmembrane region" description="Helical" evidence="2">
    <location>
        <begin position="217"/>
        <end position="237"/>
    </location>
</feature>
<feature type="compositionally biased region" description="Low complexity" evidence="1">
    <location>
        <begin position="664"/>
        <end position="678"/>
    </location>
</feature>
<evidence type="ECO:0000256" key="1">
    <source>
        <dbReference type="SAM" id="MobiDB-lite"/>
    </source>
</evidence>
<feature type="region of interest" description="Disordered" evidence="1">
    <location>
        <begin position="655"/>
        <end position="702"/>
    </location>
</feature>
<keyword evidence="5" id="KW-1185">Reference proteome</keyword>
<evidence type="ECO:0000256" key="2">
    <source>
        <dbReference type="SAM" id="Phobius"/>
    </source>
</evidence>
<reference evidence="4 5" key="1">
    <citation type="journal article" date="2020" name="ISME J.">
        <title>Uncovering the hidden diversity of litter-decomposition mechanisms in mushroom-forming fungi.</title>
        <authorList>
            <person name="Floudas D."/>
            <person name="Bentzer J."/>
            <person name="Ahren D."/>
            <person name="Johansson T."/>
            <person name="Persson P."/>
            <person name="Tunlid A."/>
        </authorList>
    </citation>
    <scope>NUCLEOTIDE SEQUENCE [LARGE SCALE GENOMIC DNA]</scope>
    <source>
        <strain evidence="4 5">CBS 291.85</strain>
    </source>
</reference>
<evidence type="ECO:0000313" key="4">
    <source>
        <dbReference type="EMBL" id="KAF5371692.1"/>
    </source>
</evidence>